<dbReference type="InterPro" id="IPR045051">
    <property type="entry name" value="SBT"/>
</dbReference>
<dbReference type="CDD" id="cd02120">
    <property type="entry name" value="PA_subtilisin_like"/>
    <property type="match status" value="1"/>
</dbReference>
<dbReference type="InterPro" id="IPR041469">
    <property type="entry name" value="Subtilisin-like_FN3"/>
</dbReference>
<dbReference type="SUPFAM" id="SSF52743">
    <property type="entry name" value="Subtilisin-like"/>
    <property type="match status" value="1"/>
</dbReference>
<sequence length="722" mass="76615">MASITARLLHHSVLFLFLTQLTHSALVPKTNSQPALKPQASNTYIHWYHSMVATHSPRPVNTSRILYTYDTVMHGFAVELTVDEARRMSSAPGVTGVYKDRLINLHTTRSPGFIGLDPGNGAWNATNFGDGVIVGFIDSGIWPESATFDDSGLSPVRASWKGKCVDAHDFNASLCNNKLVGAKAFDAAAKAMLGSTSSGGGVPSPRDTLGHGTHVSSTAAGAQVPGASLYMFSRGTAWGMAPKARIAMYKACGRGGCYDADIVAAVDAAVKDGVDIISMSLGGSPEPFDRDVIAIATFGAERRGIFMALSAGNADPTAATVINAAPWMTTVGAATVDRLFPANLTLGNGVVIAEQSLYTMKAKGTSMVELVSIDCSVEEDFTPDKIMGKIVVCMTGASIPHGVKAQNAGGAGLVGVDTTSWLRDGIDATAFPLPALTLSYTGGEKLRAYMASEPKPVASFSFGCETVIGQNRAPVVVSFSSRGPNFAAPELLKPDVIAPGANILAAWSGAASLLGDSFRFDDGRRTDYNIISGTSMACPHERSTTAGTLDNRGRDIRDNGVTLGSSNDTAATPLVAGAGHIRPRLALDPGLVYDAGERDYVDFLCAMNYSAGQIRSFVPDFVRCTRTLAGGPAGLNYPSFAVVFDNRTATRTLTRTLTKVSEEAETYTVIVRAPEHVKVIVTPTTLEFKEPKEAKSYTVEFRNEARGNRKTEWEFGHIIWQN</sequence>
<dbReference type="GO" id="GO:0004252">
    <property type="term" value="F:serine-type endopeptidase activity"/>
    <property type="evidence" value="ECO:0007669"/>
    <property type="project" value="UniProtKB-UniRule"/>
</dbReference>
<feature type="active site" description="Charge relay system" evidence="7 8">
    <location>
        <position position="138"/>
    </location>
</feature>
<evidence type="ECO:0000313" key="14">
    <source>
        <dbReference type="EMBL" id="KAG2646398.1"/>
    </source>
</evidence>
<evidence type="ECO:0000256" key="1">
    <source>
        <dbReference type="ARBA" id="ARBA00011073"/>
    </source>
</evidence>
<dbReference type="InterPro" id="IPR010259">
    <property type="entry name" value="S8pro/Inhibitor_I9"/>
</dbReference>
<evidence type="ECO:0000256" key="7">
    <source>
        <dbReference type="PIRSR" id="PIRSR615500-1"/>
    </source>
</evidence>
<dbReference type="Pfam" id="PF05922">
    <property type="entry name" value="Inhibitor_I9"/>
    <property type="match status" value="1"/>
</dbReference>
<dbReference type="InterPro" id="IPR036852">
    <property type="entry name" value="Peptidase_S8/S53_dom_sf"/>
</dbReference>
<dbReference type="EMBL" id="CM029039">
    <property type="protein sequence ID" value="KAG2646398.1"/>
    <property type="molecule type" value="Genomic_DNA"/>
</dbReference>
<keyword evidence="5 8" id="KW-0720">Serine protease</keyword>
<feature type="region of interest" description="Disordered" evidence="9">
    <location>
        <begin position="195"/>
        <end position="217"/>
    </location>
</feature>
<dbReference type="Gene3D" id="2.60.40.2310">
    <property type="match status" value="1"/>
</dbReference>
<dbReference type="AlphaFoldDB" id="A0A8T0WGT0"/>
<reference evidence="14" key="1">
    <citation type="submission" date="2020-05" db="EMBL/GenBank/DDBJ databases">
        <title>WGS assembly of Panicum virgatum.</title>
        <authorList>
            <person name="Lovell J.T."/>
            <person name="Jenkins J."/>
            <person name="Shu S."/>
            <person name="Juenger T.E."/>
            <person name="Schmutz J."/>
        </authorList>
    </citation>
    <scope>NUCLEOTIDE SEQUENCE</scope>
    <source>
        <strain evidence="14">AP13</strain>
    </source>
</reference>
<feature type="active site" description="Charge relay system" evidence="7 8">
    <location>
        <position position="535"/>
    </location>
</feature>
<dbReference type="GO" id="GO:0006508">
    <property type="term" value="P:proteolysis"/>
    <property type="evidence" value="ECO:0007669"/>
    <property type="project" value="UniProtKB-KW"/>
</dbReference>
<evidence type="ECO:0000256" key="2">
    <source>
        <dbReference type="ARBA" id="ARBA00022670"/>
    </source>
</evidence>
<comment type="caution">
    <text evidence="14">The sequence shown here is derived from an EMBL/GenBank/DDBJ whole genome shotgun (WGS) entry which is preliminary data.</text>
</comment>
<evidence type="ECO:0000259" key="11">
    <source>
        <dbReference type="Pfam" id="PF00082"/>
    </source>
</evidence>
<keyword evidence="15" id="KW-1185">Reference proteome</keyword>
<comment type="similarity">
    <text evidence="1 8">Belongs to the peptidase S8 family.</text>
</comment>
<dbReference type="InterPro" id="IPR022398">
    <property type="entry name" value="Peptidase_S8_His-AS"/>
</dbReference>
<evidence type="ECO:0000313" key="15">
    <source>
        <dbReference type="Proteomes" id="UP000823388"/>
    </source>
</evidence>
<organism evidence="14 15">
    <name type="scientific">Panicum virgatum</name>
    <name type="common">Blackwell switchgrass</name>
    <dbReference type="NCBI Taxonomy" id="38727"/>
    <lineage>
        <taxon>Eukaryota</taxon>
        <taxon>Viridiplantae</taxon>
        <taxon>Streptophyta</taxon>
        <taxon>Embryophyta</taxon>
        <taxon>Tracheophyta</taxon>
        <taxon>Spermatophyta</taxon>
        <taxon>Magnoliopsida</taxon>
        <taxon>Liliopsida</taxon>
        <taxon>Poales</taxon>
        <taxon>Poaceae</taxon>
        <taxon>PACMAD clade</taxon>
        <taxon>Panicoideae</taxon>
        <taxon>Panicodae</taxon>
        <taxon>Paniceae</taxon>
        <taxon>Panicinae</taxon>
        <taxon>Panicum</taxon>
        <taxon>Panicum sect. Hiantes</taxon>
    </lineage>
</organism>
<dbReference type="InterPro" id="IPR015500">
    <property type="entry name" value="Peptidase_S8_subtilisin-rel"/>
</dbReference>
<keyword evidence="3 10" id="KW-0732">Signal</keyword>
<feature type="domain" description="Peptidase S8/S53" evidence="11">
    <location>
        <begin position="129"/>
        <end position="540"/>
    </location>
</feature>
<evidence type="ECO:0000256" key="4">
    <source>
        <dbReference type="ARBA" id="ARBA00022801"/>
    </source>
</evidence>
<dbReference type="SUPFAM" id="SSF52025">
    <property type="entry name" value="PA domain"/>
    <property type="match status" value="1"/>
</dbReference>
<evidence type="ECO:0000256" key="10">
    <source>
        <dbReference type="SAM" id="SignalP"/>
    </source>
</evidence>
<evidence type="ECO:0000256" key="5">
    <source>
        <dbReference type="ARBA" id="ARBA00022825"/>
    </source>
</evidence>
<dbReference type="PANTHER" id="PTHR10795">
    <property type="entry name" value="PROPROTEIN CONVERTASE SUBTILISIN/KEXIN"/>
    <property type="match status" value="1"/>
</dbReference>
<dbReference type="Gene3D" id="3.40.50.200">
    <property type="entry name" value="Peptidase S8/S53 domain"/>
    <property type="match status" value="1"/>
</dbReference>
<dbReference type="Pfam" id="PF17766">
    <property type="entry name" value="fn3_6"/>
    <property type="match status" value="1"/>
</dbReference>
<evidence type="ECO:0008006" key="16">
    <source>
        <dbReference type="Google" id="ProtNLM"/>
    </source>
</evidence>
<dbReference type="InterPro" id="IPR037045">
    <property type="entry name" value="S8pro/Inhibitor_I9_sf"/>
</dbReference>
<dbReference type="Gene3D" id="3.50.30.30">
    <property type="match status" value="1"/>
</dbReference>
<dbReference type="InterPro" id="IPR046450">
    <property type="entry name" value="PA_dom_sf"/>
</dbReference>
<dbReference type="InterPro" id="IPR000209">
    <property type="entry name" value="Peptidase_S8/S53_dom"/>
</dbReference>
<proteinExistence type="inferred from homology"/>
<evidence type="ECO:0000256" key="8">
    <source>
        <dbReference type="PROSITE-ProRule" id="PRU01240"/>
    </source>
</evidence>
<dbReference type="PROSITE" id="PS00137">
    <property type="entry name" value="SUBTILASE_HIS"/>
    <property type="match status" value="1"/>
</dbReference>
<name>A0A8T0WGT0_PANVG</name>
<evidence type="ECO:0000256" key="3">
    <source>
        <dbReference type="ARBA" id="ARBA00022729"/>
    </source>
</evidence>
<protein>
    <recommendedName>
        <fullName evidence="16">Subtilisin-like protease SBT1.7</fullName>
    </recommendedName>
</protein>
<accession>A0A8T0WGT0</accession>
<dbReference type="PROSITE" id="PS51892">
    <property type="entry name" value="SUBTILASE"/>
    <property type="match status" value="1"/>
</dbReference>
<feature type="domain" description="Subtilisin-like protease fibronectin type-III" evidence="13">
    <location>
        <begin position="635"/>
        <end position="722"/>
    </location>
</feature>
<evidence type="ECO:0000256" key="6">
    <source>
        <dbReference type="ARBA" id="ARBA00023180"/>
    </source>
</evidence>
<dbReference type="Pfam" id="PF00082">
    <property type="entry name" value="Peptidase_S8"/>
    <property type="match status" value="1"/>
</dbReference>
<dbReference type="Gene3D" id="3.30.70.80">
    <property type="entry name" value="Peptidase S8 propeptide/proteinase inhibitor I9"/>
    <property type="match status" value="1"/>
</dbReference>
<feature type="domain" description="Inhibitor I9" evidence="12">
    <location>
        <begin position="37"/>
        <end position="106"/>
    </location>
</feature>
<feature type="chain" id="PRO_5035837746" description="Subtilisin-like protease SBT1.7" evidence="10">
    <location>
        <begin position="25"/>
        <end position="722"/>
    </location>
</feature>
<dbReference type="Proteomes" id="UP000823388">
    <property type="component" value="Chromosome 2K"/>
</dbReference>
<keyword evidence="6" id="KW-0325">Glycoprotein</keyword>
<evidence type="ECO:0000259" key="13">
    <source>
        <dbReference type="Pfam" id="PF17766"/>
    </source>
</evidence>
<keyword evidence="4 8" id="KW-0378">Hydrolase</keyword>
<keyword evidence="2 8" id="KW-0645">Protease</keyword>
<evidence type="ECO:0000256" key="9">
    <source>
        <dbReference type="SAM" id="MobiDB-lite"/>
    </source>
</evidence>
<feature type="signal peptide" evidence="10">
    <location>
        <begin position="1"/>
        <end position="24"/>
    </location>
</feature>
<dbReference type="PRINTS" id="PR00723">
    <property type="entry name" value="SUBTILISIN"/>
</dbReference>
<gene>
    <name evidence="14" type="ORF">PVAP13_2KG506900</name>
</gene>
<evidence type="ECO:0000259" key="12">
    <source>
        <dbReference type="Pfam" id="PF05922"/>
    </source>
</evidence>
<feature type="active site" description="Charge relay system" evidence="7 8">
    <location>
        <position position="211"/>
    </location>
</feature>